<dbReference type="InterPro" id="IPR010663">
    <property type="entry name" value="Znf_FPG/IleRS"/>
</dbReference>
<evidence type="ECO:0000256" key="5">
    <source>
        <dbReference type="ARBA" id="ARBA00012720"/>
    </source>
</evidence>
<evidence type="ECO:0000256" key="2">
    <source>
        <dbReference type="ARBA" id="ARBA00001947"/>
    </source>
</evidence>
<reference evidence="22 23" key="1">
    <citation type="submission" date="2018-07" db="EMBL/GenBank/DDBJ databases">
        <title>Genomic Encyclopedia of Type Strains, Phase III (KMG-III): the genomes of soil and plant-associated and newly described type strains.</title>
        <authorList>
            <person name="Whitman W."/>
        </authorList>
    </citation>
    <scope>NUCLEOTIDE SEQUENCE [LARGE SCALE GENOMIC DNA]</scope>
    <source>
        <strain evidence="22 23">CECT 7506</strain>
    </source>
</reference>
<evidence type="ECO:0000259" key="20">
    <source>
        <dbReference type="PROSITE" id="PS51066"/>
    </source>
</evidence>
<dbReference type="OrthoDB" id="9800855at2"/>
<evidence type="ECO:0000256" key="11">
    <source>
        <dbReference type="ARBA" id="ARBA00022833"/>
    </source>
</evidence>
<dbReference type="SMART" id="SM01232">
    <property type="entry name" value="H2TH"/>
    <property type="match status" value="1"/>
</dbReference>
<dbReference type="InterPro" id="IPR012319">
    <property type="entry name" value="FPG_cat"/>
</dbReference>
<protein>
    <recommendedName>
        <fullName evidence="6">Formamidopyrimidine-DNA glycosylase</fullName>
        <ecNumber evidence="4">3.2.2.23</ecNumber>
        <ecNumber evidence="5">4.2.99.18</ecNumber>
    </recommendedName>
    <alternativeName>
        <fullName evidence="17">DNA-(apurinic or apyrimidinic site) lyase MutM</fullName>
    </alternativeName>
</protein>
<dbReference type="InterPro" id="IPR010979">
    <property type="entry name" value="Ribosomal_uS13-like_H2TH"/>
</dbReference>
<dbReference type="GO" id="GO:0003690">
    <property type="term" value="F:double-stranded DNA binding"/>
    <property type="evidence" value="ECO:0007669"/>
    <property type="project" value="UniProtKB-ARBA"/>
</dbReference>
<evidence type="ECO:0000256" key="19">
    <source>
        <dbReference type="PROSITE-ProRule" id="PRU00391"/>
    </source>
</evidence>
<name>A0A368W5D6_9BACL</name>
<dbReference type="SUPFAM" id="SSF57716">
    <property type="entry name" value="Glucocorticoid receptor-like (DNA-binding domain)"/>
    <property type="match status" value="1"/>
</dbReference>
<dbReference type="Pfam" id="PF01149">
    <property type="entry name" value="Fapy_DNA_glyco"/>
    <property type="match status" value="1"/>
</dbReference>
<keyword evidence="8" id="KW-0227">DNA damage</keyword>
<keyword evidence="7" id="KW-0479">Metal-binding</keyword>
<evidence type="ECO:0000256" key="9">
    <source>
        <dbReference type="ARBA" id="ARBA00022771"/>
    </source>
</evidence>
<evidence type="ECO:0000256" key="15">
    <source>
        <dbReference type="ARBA" id="ARBA00023268"/>
    </source>
</evidence>
<dbReference type="SUPFAM" id="SSF46946">
    <property type="entry name" value="S13-like H2TH domain"/>
    <property type="match status" value="1"/>
</dbReference>
<evidence type="ECO:0000313" key="22">
    <source>
        <dbReference type="EMBL" id="RCW50965.1"/>
    </source>
</evidence>
<keyword evidence="23" id="KW-1185">Reference proteome</keyword>
<organism evidence="22 23">
    <name type="scientific">Paenibacillus prosopidis</name>
    <dbReference type="NCBI Taxonomy" id="630520"/>
    <lineage>
        <taxon>Bacteria</taxon>
        <taxon>Bacillati</taxon>
        <taxon>Bacillota</taxon>
        <taxon>Bacilli</taxon>
        <taxon>Bacillales</taxon>
        <taxon>Paenibacillaceae</taxon>
        <taxon>Paenibacillus</taxon>
    </lineage>
</organism>
<keyword evidence="14 22" id="KW-0456">Lyase</keyword>
<dbReference type="EMBL" id="QPJD01000002">
    <property type="protein sequence ID" value="RCW50965.1"/>
    <property type="molecule type" value="Genomic_DNA"/>
</dbReference>
<dbReference type="AlphaFoldDB" id="A0A368W5D6"/>
<keyword evidence="13" id="KW-0234">DNA repair</keyword>
<evidence type="ECO:0000256" key="10">
    <source>
        <dbReference type="ARBA" id="ARBA00022801"/>
    </source>
</evidence>
<accession>A0A368W5D6</accession>
<comment type="cofactor">
    <cofactor evidence="2">
        <name>Zn(2+)</name>
        <dbReference type="ChEBI" id="CHEBI:29105"/>
    </cofactor>
</comment>
<gene>
    <name evidence="22" type="ORF">DFP97_102157</name>
</gene>
<keyword evidence="15" id="KW-0511">Multifunctional enzyme</keyword>
<evidence type="ECO:0000256" key="6">
    <source>
        <dbReference type="ARBA" id="ARBA00016240"/>
    </source>
</evidence>
<evidence type="ECO:0000256" key="3">
    <source>
        <dbReference type="ARBA" id="ARBA00009409"/>
    </source>
</evidence>
<sequence>MQELPELDIYRALLAEQFAGVRITGIEVKNSKTFQVSPERLEHDVAGKAVWFVERRGKQLLFHLDNGKRLMLHMAQGAYLYKGSDVDQPKRPAQLIIRFSDQALYCIGLRADDMQLLSVKEVEEKLGRLGPDPFEKWLTVDRFIDRFAKKRGTLKAALIDQNIISGIGSVYADEICFDAEVRPDAKIPVLERETWERLYVSTHKVLKEAISKGGAGEQPFAEDDSLTGGYLAHFKVYNREGQSCPRCGATIVRMDVSTRKAYVCLSCQKDQ</sequence>
<dbReference type="PROSITE" id="PS51066">
    <property type="entry name" value="ZF_FPG_2"/>
    <property type="match status" value="1"/>
</dbReference>
<evidence type="ECO:0000256" key="7">
    <source>
        <dbReference type="ARBA" id="ARBA00022723"/>
    </source>
</evidence>
<comment type="catalytic activity">
    <reaction evidence="1">
        <text>Hydrolysis of DNA containing ring-opened 7-methylguanine residues, releasing 2,6-diamino-4-hydroxy-5-(N-methyl)formamidopyrimidine.</text>
        <dbReference type="EC" id="3.2.2.23"/>
    </reaction>
</comment>
<keyword evidence="12" id="KW-0238">DNA-binding</keyword>
<evidence type="ECO:0000256" key="14">
    <source>
        <dbReference type="ARBA" id="ARBA00023239"/>
    </source>
</evidence>
<dbReference type="GO" id="GO:0008270">
    <property type="term" value="F:zinc ion binding"/>
    <property type="evidence" value="ECO:0007669"/>
    <property type="project" value="UniProtKB-KW"/>
</dbReference>
<evidence type="ECO:0000256" key="12">
    <source>
        <dbReference type="ARBA" id="ARBA00023125"/>
    </source>
</evidence>
<dbReference type="EC" id="3.2.2.23" evidence="4"/>
<keyword evidence="11" id="KW-0862">Zinc</keyword>
<dbReference type="SMART" id="SM00898">
    <property type="entry name" value="Fapy_DNA_glyco"/>
    <property type="match status" value="1"/>
</dbReference>
<dbReference type="Gene3D" id="3.20.190.10">
    <property type="entry name" value="MutM-like, N-terminal"/>
    <property type="match status" value="1"/>
</dbReference>
<dbReference type="SUPFAM" id="SSF81624">
    <property type="entry name" value="N-terminal domain of MutM-like DNA repair proteins"/>
    <property type="match status" value="1"/>
</dbReference>
<dbReference type="Gene3D" id="1.10.8.50">
    <property type="match status" value="1"/>
</dbReference>
<dbReference type="PROSITE" id="PS51068">
    <property type="entry name" value="FPG_CAT"/>
    <property type="match status" value="1"/>
</dbReference>
<dbReference type="GO" id="GO:0034039">
    <property type="term" value="F:8-oxo-7,8-dihydroguanine DNA N-glycosylase activity"/>
    <property type="evidence" value="ECO:0007669"/>
    <property type="project" value="TreeGrafter"/>
</dbReference>
<evidence type="ECO:0000256" key="8">
    <source>
        <dbReference type="ARBA" id="ARBA00022763"/>
    </source>
</evidence>
<dbReference type="PANTHER" id="PTHR22993:SF9">
    <property type="entry name" value="FORMAMIDOPYRIMIDINE-DNA GLYCOSYLASE"/>
    <property type="match status" value="1"/>
</dbReference>
<dbReference type="Pfam" id="PF06827">
    <property type="entry name" value="zf-FPG_IleRS"/>
    <property type="match status" value="1"/>
</dbReference>
<keyword evidence="10" id="KW-0378">Hydrolase</keyword>
<dbReference type="GO" id="GO:0006284">
    <property type="term" value="P:base-excision repair"/>
    <property type="evidence" value="ECO:0007669"/>
    <property type="project" value="InterPro"/>
</dbReference>
<proteinExistence type="inferred from homology"/>
<evidence type="ECO:0000313" key="23">
    <source>
        <dbReference type="Proteomes" id="UP000252415"/>
    </source>
</evidence>
<dbReference type="FunFam" id="1.10.8.50:FF:000003">
    <property type="entry name" value="Formamidopyrimidine-DNA glycosylase"/>
    <property type="match status" value="1"/>
</dbReference>
<evidence type="ECO:0000256" key="17">
    <source>
        <dbReference type="ARBA" id="ARBA00030638"/>
    </source>
</evidence>
<dbReference type="PANTHER" id="PTHR22993">
    <property type="entry name" value="FORMAMIDOPYRIMIDINE-DNA GLYCOSYLASE"/>
    <property type="match status" value="1"/>
</dbReference>
<feature type="domain" description="Formamidopyrimidine-DNA glycosylase catalytic" evidence="21">
    <location>
        <begin position="2"/>
        <end position="106"/>
    </location>
</feature>
<evidence type="ECO:0000256" key="13">
    <source>
        <dbReference type="ARBA" id="ARBA00023204"/>
    </source>
</evidence>
<evidence type="ECO:0000259" key="21">
    <source>
        <dbReference type="PROSITE" id="PS51068"/>
    </source>
</evidence>
<comment type="similarity">
    <text evidence="3">Belongs to the FPG family.</text>
</comment>
<dbReference type="InterPro" id="IPR035937">
    <property type="entry name" value="FPG_N"/>
</dbReference>
<evidence type="ECO:0000256" key="1">
    <source>
        <dbReference type="ARBA" id="ARBA00001668"/>
    </source>
</evidence>
<dbReference type="Proteomes" id="UP000252415">
    <property type="component" value="Unassembled WGS sequence"/>
</dbReference>
<dbReference type="GO" id="GO:0140078">
    <property type="term" value="F:class I DNA-(apurinic or apyrimidinic site) endonuclease activity"/>
    <property type="evidence" value="ECO:0007669"/>
    <property type="project" value="UniProtKB-EC"/>
</dbReference>
<dbReference type="EC" id="4.2.99.18" evidence="5"/>
<dbReference type="GO" id="GO:0003684">
    <property type="term" value="F:damaged DNA binding"/>
    <property type="evidence" value="ECO:0007669"/>
    <property type="project" value="InterPro"/>
</dbReference>
<dbReference type="Pfam" id="PF06831">
    <property type="entry name" value="H2TH"/>
    <property type="match status" value="1"/>
</dbReference>
<evidence type="ECO:0000256" key="4">
    <source>
        <dbReference type="ARBA" id="ARBA00012024"/>
    </source>
</evidence>
<dbReference type="RefSeq" id="WP_114378475.1">
    <property type="nucleotide sequence ID" value="NZ_QPJD01000002.1"/>
</dbReference>
<dbReference type="InterPro" id="IPR015886">
    <property type="entry name" value="H2TH_FPG"/>
</dbReference>
<comment type="catalytic activity">
    <reaction evidence="18">
        <text>2'-deoxyribonucleotide-(2'-deoxyribose 5'-phosphate)-2'-deoxyribonucleotide-DNA = a 3'-end 2'-deoxyribonucleotide-(2,3-dehydro-2,3-deoxyribose 5'-phosphate)-DNA + a 5'-end 5'-phospho-2'-deoxyribonucleoside-DNA + H(+)</text>
        <dbReference type="Rhea" id="RHEA:66592"/>
        <dbReference type="Rhea" id="RHEA-COMP:13180"/>
        <dbReference type="Rhea" id="RHEA-COMP:16897"/>
        <dbReference type="Rhea" id="RHEA-COMP:17067"/>
        <dbReference type="ChEBI" id="CHEBI:15378"/>
        <dbReference type="ChEBI" id="CHEBI:136412"/>
        <dbReference type="ChEBI" id="CHEBI:157695"/>
        <dbReference type="ChEBI" id="CHEBI:167181"/>
        <dbReference type="EC" id="4.2.99.18"/>
    </reaction>
</comment>
<evidence type="ECO:0000256" key="16">
    <source>
        <dbReference type="ARBA" id="ARBA00023295"/>
    </source>
</evidence>
<feature type="domain" description="FPG-type" evidence="20">
    <location>
        <begin position="235"/>
        <end position="269"/>
    </location>
</feature>
<comment type="caution">
    <text evidence="22">The sequence shown here is derived from an EMBL/GenBank/DDBJ whole genome shotgun (WGS) entry which is preliminary data.</text>
</comment>
<dbReference type="InterPro" id="IPR000214">
    <property type="entry name" value="Znf_DNA_glyclase/AP_lyase"/>
</dbReference>
<keyword evidence="16" id="KW-0326">Glycosidase</keyword>
<evidence type="ECO:0000256" key="18">
    <source>
        <dbReference type="ARBA" id="ARBA00044632"/>
    </source>
</evidence>
<keyword evidence="9 19" id="KW-0863">Zinc-finger</keyword>